<evidence type="ECO:0000313" key="2">
    <source>
        <dbReference type="Proteomes" id="UP000265801"/>
    </source>
</evidence>
<dbReference type="RefSeq" id="WP_119548803.1">
    <property type="nucleotide sequence ID" value="NZ_QXIR01000031.1"/>
</dbReference>
<evidence type="ECO:0008006" key="3">
    <source>
        <dbReference type="Google" id="ProtNLM"/>
    </source>
</evidence>
<gene>
    <name evidence="1" type="ORF">D3H55_18605</name>
</gene>
<dbReference type="InterPro" id="IPR020355">
    <property type="entry name" value="Uncharacterised_YhcU"/>
</dbReference>
<dbReference type="OrthoDB" id="2966549at2"/>
<dbReference type="AlphaFoldDB" id="A0A3A1QR65"/>
<accession>A0A3A1QR65</accession>
<proteinExistence type="predicted"/>
<dbReference type="Proteomes" id="UP000265801">
    <property type="component" value="Unassembled WGS sequence"/>
</dbReference>
<protein>
    <recommendedName>
        <fullName evidence="3">YhcU family protein</fullName>
    </recommendedName>
</protein>
<sequence length="131" mass="15494">MKILLASTEEQEDTIQELISYIYCTIFPRYFTDDEIEQFEELEILHTNTDYAKYNGTLKEAFQLISSLQTLISLIEADSSKNDYEEMYDHNLCILKSFNLFFPFELYHFRGCCNYHDKVSLYAKPANQLLV</sequence>
<dbReference type="Pfam" id="PF17326">
    <property type="entry name" value="DUF5365"/>
    <property type="match status" value="1"/>
</dbReference>
<organism evidence="1 2">
    <name type="scientific">Bacillus salacetis</name>
    <dbReference type="NCBI Taxonomy" id="2315464"/>
    <lineage>
        <taxon>Bacteria</taxon>
        <taxon>Bacillati</taxon>
        <taxon>Bacillota</taxon>
        <taxon>Bacilli</taxon>
        <taxon>Bacillales</taxon>
        <taxon>Bacillaceae</taxon>
        <taxon>Bacillus</taxon>
    </lineage>
</organism>
<comment type="caution">
    <text evidence="1">The sequence shown here is derived from an EMBL/GenBank/DDBJ whole genome shotgun (WGS) entry which is preliminary data.</text>
</comment>
<reference evidence="1 2" key="1">
    <citation type="submission" date="2018-09" db="EMBL/GenBank/DDBJ databases">
        <title>Bacillus saliacetes sp. nov., isolated from Thai shrimp paste (Ka-pi).</title>
        <authorList>
            <person name="Daroonpunt R."/>
            <person name="Tanasupawat S."/>
            <person name="Yiamsombut S."/>
        </authorList>
    </citation>
    <scope>NUCLEOTIDE SEQUENCE [LARGE SCALE GENOMIC DNA]</scope>
    <source>
        <strain evidence="1 2">SKP7-4</strain>
    </source>
</reference>
<evidence type="ECO:0000313" key="1">
    <source>
        <dbReference type="EMBL" id="RIW29610.1"/>
    </source>
</evidence>
<dbReference type="EMBL" id="QXIR01000031">
    <property type="protein sequence ID" value="RIW29610.1"/>
    <property type="molecule type" value="Genomic_DNA"/>
</dbReference>
<keyword evidence="2" id="KW-1185">Reference proteome</keyword>
<name>A0A3A1QR65_9BACI</name>